<dbReference type="PANTHER" id="PTHR43668:SF4">
    <property type="entry name" value="ALLANTOINASE"/>
    <property type="match status" value="1"/>
</dbReference>
<evidence type="ECO:0000313" key="11">
    <source>
        <dbReference type="EMBL" id="GER90330.1"/>
    </source>
</evidence>
<comment type="pathway">
    <text evidence="9">Nitrogen metabolism; (S)-allantoin degradation; allantoate from (S)-allantoin: step 1/1.</text>
</comment>
<dbReference type="HAMAP" id="MF_01645">
    <property type="entry name" value="Hydantoinase"/>
    <property type="match status" value="1"/>
</dbReference>
<dbReference type="RefSeq" id="WP_198925418.1">
    <property type="nucleotide sequence ID" value="NZ_BKZW01000002.1"/>
</dbReference>
<evidence type="ECO:0000256" key="2">
    <source>
        <dbReference type="ARBA" id="ARBA00008829"/>
    </source>
</evidence>
<protein>
    <recommendedName>
        <fullName evidence="9">Allantoinase</fullName>
        <ecNumber evidence="9">3.5.2.5</ecNumber>
    </recommendedName>
    <alternativeName>
        <fullName evidence="9">Allantoin-utilizing enzyme</fullName>
    </alternativeName>
</protein>
<organism evidence="11 12">
    <name type="scientific">Dictyobacter vulcani</name>
    <dbReference type="NCBI Taxonomy" id="2607529"/>
    <lineage>
        <taxon>Bacteria</taxon>
        <taxon>Bacillati</taxon>
        <taxon>Chloroflexota</taxon>
        <taxon>Ktedonobacteria</taxon>
        <taxon>Ktedonobacterales</taxon>
        <taxon>Dictyobacteraceae</taxon>
        <taxon>Dictyobacter</taxon>
    </lineage>
</organism>
<dbReference type="Gene3D" id="3.20.20.140">
    <property type="entry name" value="Metal-dependent hydrolases"/>
    <property type="match status" value="1"/>
</dbReference>
<feature type="domain" description="Amidohydrolase-related" evidence="10">
    <location>
        <begin position="53"/>
        <end position="432"/>
    </location>
</feature>
<dbReference type="GO" id="GO:0050897">
    <property type="term" value="F:cobalt ion binding"/>
    <property type="evidence" value="ECO:0007669"/>
    <property type="project" value="InterPro"/>
</dbReference>
<dbReference type="NCBIfam" id="TIGR03178">
    <property type="entry name" value="allantoinase"/>
    <property type="match status" value="1"/>
</dbReference>
<comment type="cofactor">
    <cofactor evidence="9">
        <name>Zn(2+)</name>
        <dbReference type="ChEBI" id="CHEBI:29105"/>
    </cofactor>
    <text evidence="9">Binds 2 Zn(2+) ions per subunit.</text>
</comment>
<comment type="similarity">
    <text evidence="9">Belongs to the metallo-dependent hydrolases superfamily. Allantoinase family.</text>
</comment>
<keyword evidence="12" id="KW-1185">Reference proteome</keyword>
<dbReference type="GO" id="GO:0008270">
    <property type="term" value="F:zinc ion binding"/>
    <property type="evidence" value="ECO:0007669"/>
    <property type="project" value="InterPro"/>
</dbReference>
<feature type="modified residue" description="N6-carboxylysine" evidence="9">
    <location>
        <position position="148"/>
    </location>
</feature>
<feature type="binding site" evidence="9">
    <location>
        <position position="240"/>
    </location>
    <ligand>
        <name>Zn(2+)</name>
        <dbReference type="ChEBI" id="CHEBI:29105"/>
        <label>2</label>
    </ligand>
</feature>
<keyword evidence="8 9" id="KW-0862">Zinc</keyword>
<dbReference type="InterPro" id="IPR017593">
    <property type="entry name" value="Allantoinase"/>
</dbReference>
<feature type="binding site" evidence="9">
    <location>
        <position position="313"/>
    </location>
    <ligand>
        <name>Zn(2+)</name>
        <dbReference type="ChEBI" id="CHEBI:29105"/>
        <label>1</label>
    </ligand>
</feature>
<dbReference type="InterPro" id="IPR011059">
    <property type="entry name" value="Metal-dep_hydrolase_composite"/>
</dbReference>
<dbReference type="AlphaFoldDB" id="A0A5J4KUZ9"/>
<dbReference type="EMBL" id="BKZW01000002">
    <property type="protein sequence ID" value="GER90330.1"/>
    <property type="molecule type" value="Genomic_DNA"/>
</dbReference>
<feature type="binding site" description="via carbamate group" evidence="9">
    <location>
        <position position="148"/>
    </location>
    <ligand>
        <name>Zn(2+)</name>
        <dbReference type="ChEBI" id="CHEBI:29105"/>
        <label>1</label>
    </ligand>
</feature>
<dbReference type="SUPFAM" id="SSF51338">
    <property type="entry name" value="Composite domain of metallo-dependent hydrolases"/>
    <property type="match status" value="1"/>
</dbReference>
<feature type="binding site" evidence="9">
    <location>
        <position position="61"/>
    </location>
    <ligand>
        <name>Zn(2+)</name>
        <dbReference type="ChEBI" id="CHEBI:29105"/>
        <label>1</label>
    </ligand>
</feature>
<dbReference type="EC" id="3.5.2.5" evidence="9"/>
<dbReference type="FunFam" id="3.20.20.140:FF:000174">
    <property type="entry name" value="Dihydropyrimidinase-related protein 2"/>
    <property type="match status" value="1"/>
</dbReference>
<dbReference type="PROSITE" id="PS00482">
    <property type="entry name" value="DIHYDROOROTASE_1"/>
    <property type="match status" value="1"/>
</dbReference>
<feature type="binding site" evidence="9">
    <location>
        <position position="184"/>
    </location>
    <ligand>
        <name>Zn(2+)</name>
        <dbReference type="ChEBI" id="CHEBI:29105"/>
        <label>2</label>
    </ligand>
</feature>
<dbReference type="GO" id="GO:0006145">
    <property type="term" value="P:purine nucleobase catabolic process"/>
    <property type="evidence" value="ECO:0007669"/>
    <property type="project" value="TreeGrafter"/>
</dbReference>
<feature type="binding site" description="via carbamate group" evidence="9">
    <location>
        <position position="148"/>
    </location>
    <ligand>
        <name>Zn(2+)</name>
        <dbReference type="ChEBI" id="CHEBI:29105"/>
        <label>2</label>
    </ligand>
</feature>
<dbReference type="InterPro" id="IPR047604">
    <property type="entry name" value="Allantoinase_bact"/>
</dbReference>
<reference evidence="11 12" key="1">
    <citation type="submission" date="2019-10" db="EMBL/GenBank/DDBJ databases">
        <title>Dictyobacter vulcani sp. nov., within the class Ktedonobacteria, isolated from soil of volcanic Mt. Zao.</title>
        <authorList>
            <person name="Zheng Y."/>
            <person name="Wang C.M."/>
            <person name="Sakai Y."/>
            <person name="Abe K."/>
            <person name="Yokota A."/>
            <person name="Yabe S."/>
        </authorList>
    </citation>
    <scope>NUCLEOTIDE SEQUENCE [LARGE SCALE GENOMIC DNA]</scope>
    <source>
        <strain evidence="11 12">W12</strain>
    </source>
</reference>
<evidence type="ECO:0000256" key="9">
    <source>
        <dbReference type="HAMAP-Rule" id="MF_01645"/>
    </source>
</evidence>
<dbReference type="InterPro" id="IPR002195">
    <property type="entry name" value="Dihydroorotase_CS"/>
</dbReference>
<dbReference type="NCBIfam" id="NF004839">
    <property type="entry name" value="PRK06189.1"/>
    <property type="match status" value="1"/>
</dbReference>
<comment type="subunit">
    <text evidence="4 9">Homotetramer.</text>
</comment>
<dbReference type="Proteomes" id="UP000326912">
    <property type="component" value="Unassembled WGS sequence"/>
</dbReference>
<dbReference type="Gene3D" id="2.30.40.10">
    <property type="entry name" value="Urease, subunit C, domain 1"/>
    <property type="match status" value="1"/>
</dbReference>
<evidence type="ECO:0000313" key="12">
    <source>
        <dbReference type="Proteomes" id="UP000326912"/>
    </source>
</evidence>
<dbReference type="InterPro" id="IPR006680">
    <property type="entry name" value="Amidohydro-rel"/>
</dbReference>
<gene>
    <name evidence="9 11" type="primary">allB</name>
    <name evidence="11" type="ORF">KDW_44920</name>
</gene>
<comment type="catalytic activity">
    <reaction evidence="9">
        <text>(S)-allantoin + H2O = allantoate + H(+)</text>
        <dbReference type="Rhea" id="RHEA:17029"/>
        <dbReference type="ChEBI" id="CHEBI:15377"/>
        <dbReference type="ChEBI" id="CHEBI:15378"/>
        <dbReference type="ChEBI" id="CHEBI:15678"/>
        <dbReference type="ChEBI" id="CHEBI:17536"/>
        <dbReference type="EC" id="3.5.2.5"/>
    </reaction>
</comment>
<dbReference type="InterPro" id="IPR032466">
    <property type="entry name" value="Metal_Hydrolase"/>
</dbReference>
<sequence length="459" mass="49094">MKMYDLVIRGGTVVTASGTEQADLAIVDDQIVAIAPEVSGSAKAVIDAHLLHLLPGVIDAHVHFNEPGRTAWEGFVSGSRALAAGGTTTFFDMPLNAHPPTLDAASFAAKLAAARASSYVDFGLWGGLVPGNLQQLDELAACGVVGFKAFMSNSGIDDFQAVDDATLYWGMERAANLGKIVAVHAENDQLTSSMAQQAQAAGRTEVRDYLASRPVVAELEAIERAILFAQETGCALHIVHVSSGRGVRLVAGARARGVDVSCETCPHYLVLTEEDMEDLGALAKCAPPLRSQTELEALWQHLFAGTLPMVASDHSPAPPHMKTSADFFQIWGGISGCQSLLALLLTEGYHQRHLSLQTIVSATSAYVARRFQLPARKGRLEVGADADLSLVALTEPYQLQESDLFYQHPYSPYLGFELRGKIVRTLVRGRTVFLDGEIVGMPAGQFLPSFPLTPSGQVS</sequence>
<dbReference type="Pfam" id="PF01979">
    <property type="entry name" value="Amidohydro_1"/>
    <property type="match status" value="1"/>
</dbReference>
<dbReference type="GO" id="GO:0000256">
    <property type="term" value="P:allantoin catabolic process"/>
    <property type="evidence" value="ECO:0007669"/>
    <property type="project" value="UniProtKB-UniRule"/>
</dbReference>
<dbReference type="GO" id="GO:0004038">
    <property type="term" value="F:allantoinase activity"/>
    <property type="evidence" value="ECO:0007669"/>
    <property type="project" value="UniProtKB-UniRule"/>
</dbReference>
<evidence type="ECO:0000256" key="5">
    <source>
        <dbReference type="ARBA" id="ARBA00022631"/>
    </source>
</evidence>
<feature type="binding site" evidence="9">
    <location>
        <position position="63"/>
    </location>
    <ligand>
        <name>Zn(2+)</name>
        <dbReference type="ChEBI" id="CHEBI:29105"/>
        <label>1</label>
    </ligand>
</feature>
<keyword evidence="6 9" id="KW-0479">Metal-binding</keyword>
<evidence type="ECO:0000256" key="4">
    <source>
        <dbReference type="ARBA" id="ARBA00011881"/>
    </source>
</evidence>
<evidence type="ECO:0000256" key="7">
    <source>
        <dbReference type="ARBA" id="ARBA00022801"/>
    </source>
</evidence>
<comment type="function">
    <text evidence="9">Catalyzes the conversion of allantoin (5-ureidohydantoin) to allantoic acid by hydrolytic cleavage of the five-member hydantoin ring.</text>
</comment>
<dbReference type="UniPathway" id="UPA00395">
    <property type="reaction ID" value="UER00653"/>
</dbReference>
<evidence type="ECO:0000256" key="3">
    <source>
        <dbReference type="ARBA" id="ARBA00010286"/>
    </source>
</evidence>
<evidence type="ECO:0000256" key="8">
    <source>
        <dbReference type="ARBA" id="ARBA00022833"/>
    </source>
</evidence>
<dbReference type="InterPro" id="IPR050138">
    <property type="entry name" value="DHOase/Allantoinase_Hydrolase"/>
</dbReference>
<proteinExistence type="inferred from homology"/>
<accession>A0A5J4KUZ9</accession>
<keyword evidence="7 9" id="KW-0378">Hydrolase</keyword>
<dbReference type="SUPFAM" id="SSF51556">
    <property type="entry name" value="Metallo-dependent hydrolases"/>
    <property type="match status" value="1"/>
</dbReference>
<comment type="similarity">
    <text evidence="3">Belongs to the metallo-dependent hydrolases superfamily. DHOase family. Class I DHOase subfamily.</text>
</comment>
<keyword evidence="5 9" id="KW-0659">Purine metabolism</keyword>
<evidence type="ECO:0000256" key="6">
    <source>
        <dbReference type="ARBA" id="ARBA00022723"/>
    </source>
</evidence>
<comment type="caution">
    <text evidence="11">The sequence shown here is derived from an EMBL/GenBank/DDBJ whole genome shotgun (WGS) entry which is preliminary data.</text>
</comment>
<comment type="function">
    <text evidence="1">Catalyzes the reversible cyclization of carbamoyl aspartate to dihydroorotate.</text>
</comment>
<comment type="PTM">
    <text evidence="9">Carboxylation allows a single lysine to coordinate two zinc ions.</text>
</comment>
<name>A0A5J4KUZ9_9CHLR</name>
<evidence type="ECO:0000259" key="10">
    <source>
        <dbReference type="Pfam" id="PF01979"/>
    </source>
</evidence>
<evidence type="ECO:0000256" key="1">
    <source>
        <dbReference type="ARBA" id="ARBA00002368"/>
    </source>
</evidence>
<dbReference type="GO" id="GO:0005737">
    <property type="term" value="C:cytoplasm"/>
    <property type="evidence" value="ECO:0007669"/>
    <property type="project" value="TreeGrafter"/>
</dbReference>
<dbReference type="PANTHER" id="PTHR43668">
    <property type="entry name" value="ALLANTOINASE"/>
    <property type="match status" value="1"/>
</dbReference>
<comment type="similarity">
    <text evidence="2">Belongs to the metallo-dependent hydrolases superfamily. Hydantoinase/dihydropyrimidinase family.</text>
</comment>